<dbReference type="EMBL" id="CP036434">
    <property type="protein sequence ID" value="QDV08723.1"/>
    <property type="molecule type" value="Genomic_DNA"/>
</dbReference>
<dbReference type="PIRSF" id="PIRSF015578">
    <property type="entry name" value="Myoinos-ppht_syn"/>
    <property type="match status" value="1"/>
</dbReference>
<feature type="compositionally biased region" description="Polar residues" evidence="2">
    <location>
        <begin position="7"/>
        <end position="18"/>
    </location>
</feature>
<protein>
    <submittedName>
        <fullName evidence="4">Inositol-3-phosphate synthase</fullName>
        <ecNumber evidence="4">5.5.1.4</ecNumber>
    </submittedName>
</protein>
<gene>
    <name evidence="4" type="primary">ino1</name>
    <name evidence="4" type="ORF">Poly30_42760</name>
</gene>
<dbReference type="SUPFAM" id="SSF51735">
    <property type="entry name" value="NAD(P)-binding Rossmann-fold domains"/>
    <property type="match status" value="1"/>
</dbReference>
<proteinExistence type="inferred from homology"/>
<evidence type="ECO:0000259" key="3">
    <source>
        <dbReference type="Pfam" id="PF01658"/>
    </source>
</evidence>
<evidence type="ECO:0000313" key="5">
    <source>
        <dbReference type="Proteomes" id="UP000320390"/>
    </source>
</evidence>
<name>A0A518EXC2_9BACT</name>
<feature type="domain" description="Myo-inositol-1-phosphate synthase GAPDH-like" evidence="3">
    <location>
        <begin position="256"/>
        <end position="366"/>
    </location>
</feature>
<dbReference type="PANTHER" id="PTHR11510">
    <property type="entry name" value="MYO-INOSITOL-1 PHOSPHATE SYNTHASE"/>
    <property type="match status" value="1"/>
</dbReference>
<dbReference type="InterPro" id="IPR002587">
    <property type="entry name" value="Myo-inos-1-P_Synthase"/>
</dbReference>
<dbReference type="GO" id="GO:0004512">
    <property type="term" value="F:inositol-3-phosphate synthase activity"/>
    <property type="evidence" value="ECO:0007669"/>
    <property type="project" value="UniProtKB-EC"/>
</dbReference>
<dbReference type="Gene3D" id="3.40.50.720">
    <property type="entry name" value="NAD(P)-binding Rossmann-like Domain"/>
    <property type="match status" value="1"/>
</dbReference>
<dbReference type="Pfam" id="PF07994">
    <property type="entry name" value="NAD_binding_5"/>
    <property type="match status" value="1"/>
</dbReference>
<reference evidence="4 5" key="1">
    <citation type="submission" date="2019-02" db="EMBL/GenBank/DDBJ databases">
        <title>Deep-cultivation of Planctomycetes and their phenomic and genomic characterization uncovers novel biology.</title>
        <authorList>
            <person name="Wiegand S."/>
            <person name="Jogler M."/>
            <person name="Boedeker C."/>
            <person name="Pinto D."/>
            <person name="Vollmers J."/>
            <person name="Rivas-Marin E."/>
            <person name="Kohn T."/>
            <person name="Peeters S.H."/>
            <person name="Heuer A."/>
            <person name="Rast P."/>
            <person name="Oberbeckmann S."/>
            <person name="Bunk B."/>
            <person name="Jeske O."/>
            <person name="Meyerdierks A."/>
            <person name="Storesund J.E."/>
            <person name="Kallscheuer N."/>
            <person name="Luecker S."/>
            <person name="Lage O.M."/>
            <person name="Pohl T."/>
            <person name="Merkel B.J."/>
            <person name="Hornburger P."/>
            <person name="Mueller R.-W."/>
            <person name="Bruemmer F."/>
            <person name="Labrenz M."/>
            <person name="Spormann A.M."/>
            <person name="Op den Camp H."/>
            <person name="Overmann J."/>
            <person name="Amann R."/>
            <person name="Jetten M.S.M."/>
            <person name="Mascher T."/>
            <person name="Medema M.H."/>
            <person name="Devos D.P."/>
            <person name="Kaster A.-K."/>
            <person name="Ovreas L."/>
            <person name="Rohde M."/>
            <person name="Galperin M.Y."/>
            <person name="Jogler C."/>
        </authorList>
    </citation>
    <scope>NUCLEOTIDE SEQUENCE [LARGE SCALE GENOMIC DNA]</scope>
    <source>
        <strain evidence="4 5">Poly30</strain>
    </source>
</reference>
<dbReference type="SUPFAM" id="SSF55347">
    <property type="entry name" value="Glyceraldehyde-3-phosphate dehydrogenase-like, C-terminal domain"/>
    <property type="match status" value="1"/>
</dbReference>
<evidence type="ECO:0000256" key="1">
    <source>
        <dbReference type="ARBA" id="ARBA00010813"/>
    </source>
</evidence>
<dbReference type="Pfam" id="PF01658">
    <property type="entry name" value="Inos-1-P_synth"/>
    <property type="match status" value="1"/>
</dbReference>
<dbReference type="Gene3D" id="3.30.360.10">
    <property type="entry name" value="Dihydrodipicolinate Reductase, domain 2"/>
    <property type="match status" value="1"/>
</dbReference>
<dbReference type="InterPro" id="IPR036291">
    <property type="entry name" value="NAD(P)-bd_dom_sf"/>
</dbReference>
<dbReference type="AlphaFoldDB" id="A0A518EXC2"/>
<evidence type="ECO:0000256" key="2">
    <source>
        <dbReference type="SAM" id="MobiDB-lite"/>
    </source>
</evidence>
<sequence length="427" mass="44940">MPASSDRPPSTATGQAPSNLDPGSRGRTGLWLVGARGAISTCVAYGIAGIRHDLIPSVGLPSAYPPLSGLDLVSLDDFVLGGHDVCTRDLSASAGELVAAGILPADLVSMVRDDAARFEAAIRPGILDVAETGFRDLDPRAAALGSLAPAEQSAAIEADLVAFREEHDLDRVVVVYLASTEAAVARQEAWNSGPEFEKAVAAGVPQPASLLYAYAAIRTGSPFVNFTPSIGANVPALMEMAATLGVPIAGNDGKTGETLVKTALAPMFRARALQVLAWQGYNMLGNRDGEVLRNPSHKAAKLESKDAALRSILGGATGATDGPHTQVSIDYVPSLGDWKTAWDFIHFEGFLGAKMSMQFTWSGCDSALAAPLVIDLARFADLAARSGESGALTHLGCYFKSPLQSREHDFHRQMEALYAYAQKHTAR</sequence>
<evidence type="ECO:0000313" key="4">
    <source>
        <dbReference type="EMBL" id="QDV08723.1"/>
    </source>
</evidence>
<dbReference type="EC" id="5.5.1.4" evidence="4"/>
<dbReference type="Proteomes" id="UP000320390">
    <property type="component" value="Chromosome"/>
</dbReference>
<dbReference type="GO" id="GO:0006021">
    <property type="term" value="P:inositol biosynthetic process"/>
    <property type="evidence" value="ECO:0007669"/>
    <property type="project" value="InterPro"/>
</dbReference>
<feature type="region of interest" description="Disordered" evidence="2">
    <location>
        <begin position="1"/>
        <end position="23"/>
    </location>
</feature>
<dbReference type="InterPro" id="IPR013021">
    <property type="entry name" value="Myo-inos-1-P_Synthase_GAPDH"/>
</dbReference>
<accession>A0A518EXC2</accession>
<keyword evidence="4" id="KW-0413">Isomerase</keyword>
<keyword evidence="5" id="KW-1185">Reference proteome</keyword>
<comment type="similarity">
    <text evidence="1">Belongs to the myo-inositol 1-phosphate synthase family.</text>
</comment>
<dbReference type="GO" id="GO:0008654">
    <property type="term" value="P:phospholipid biosynthetic process"/>
    <property type="evidence" value="ECO:0007669"/>
    <property type="project" value="InterPro"/>
</dbReference>
<organism evidence="4 5">
    <name type="scientific">Saltatorellus ferox</name>
    <dbReference type="NCBI Taxonomy" id="2528018"/>
    <lineage>
        <taxon>Bacteria</taxon>
        <taxon>Pseudomonadati</taxon>
        <taxon>Planctomycetota</taxon>
        <taxon>Planctomycetia</taxon>
        <taxon>Planctomycetia incertae sedis</taxon>
        <taxon>Saltatorellus</taxon>
    </lineage>
</organism>